<organism evidence="2 3">
    <name type="scientific">Brumicola blandensis</name>
    <dbReference type="NCBI Taxonomy" id="3075611"/>
    <lineage>
        <taxon>Bacteria</taxon>
        <taxon>Pseudomonadati</taxon>
        <taxon>Pseudomonadota</taxon>
        <taxon>Gammaproteobacteria</taxon>
        <taxon>Alteromonadales</taxon>
        <taxon>Alteromonadaceae</taxon>
        <taxon>Brumicola</taxon>
    </lineage>
</organism>
<keyword evidence="3" id="KW-1185">Reference proteome</keyword>
<comment type="caution">
    <text evidence="2">The sequence shown here is derived from an EMBL/GenBank/DDBJ whole genome shotgun (WGS) entry which is preliminary data.</text>
</comment>
<evidence type="ECO:0000313" key="2">
    <source>
        <dbReference type="EMBL" id="MDT0582696.1"/>
    </source>
</evidence>
<dbReference type="Pfam" id="PF01370">
    <property type="entry name" value="Epimerase"/>
    <property type="match status" value="1"/>
</dbReference>
<gene>
    <name evidence="2" type="ORF">RM544_09090</name>
</gene>
<dbReference type="InterPro" id="IPR050177">
    <property type="entry name" value="Lipid_A_modif_metabolic_enz"/>
</dbReference>
<protein>
    <submittedName>
        <fullName evidence="2">NAD-dependent epimerase/dehydratase family protein</fullName>
    </submittedName>
</protein>
<feature type="domain" description="NAD-dependent epimerase/dehydratase" evidence="1">
    <location>
        <begin position="3"/>
        <end position="177"/>
    </location>
</feature>
<dbReference type="InterPro" id="IPR001509">
    <property type="entry name" value="Epimerase_deHydtase"/>
</dbReference>
<dbReference type="PANTHER" id="PTHR43245:SF58">
    <property type="entry name" value="BLL5923 PROTEIN"/>
    <property type="match status" value="1"/>
</dbReference>
<dbReference type="SUPFAM" id="SSF51735">
    <property type="entry name" value="NAD(P)-binding Rossmann-fold domains"/>
    <property type="match status" value="1"/>
</dbReference>
<dbReference type="Proteomes" id="UP001249020">
    <property type="component" value="Unassembled WGS sequence"/>
</dbReference>
<dbReference type="AlphaFoldDB" id="A0AAW8R3E3"/>
<dbReference type="PANTHER" id="PTHR43245">
    <property type="entry name" value="BIFUNCTIONAL POLYMYXIN RESISTANCE PROTEIN ARNA"/>
    <property type="match status" value="1"/>
</dbReference>
<dbReference type="InterPro" id="IPR036291">
    <property type="entry name" value="NAD(P)-bd_dom_sf"/>
</dbReference>
<dbReference type="Gene3D" id="3.40.50.720">
    <property type="entry name" value="NAD(P)-binding Rossmann-like Domain"/>
    <property type="match status" value="1"/>
</dbReference>
<accession>A0AAW8R3E3</accession>
<evidence type="ECO:0000259" key="1">
    <source>
        <dbReference type="Pfam" id="PF01370"/>
    </source>
</evidence>
<evidence type="ECO:0000313" key="3">
    <source>
        <dbReference type="Proteomes" id="UP001249020"/>
    </source>
</evidence>
<name>A0AAW8R3E3_9ALTE</name>
<dbReference type="EMBL" id="JAVRIE010000003">
    <property type="protein sequence ID" value="MDT0582696.1"/>
    <property type="molecule type" value="Genomic_DNA"/>
</dbReference>
<sequence>MRILITGASGYIGSCVFAYMEKLGHIVHGIAKSPSSHPNIYAIDLTDKTKNDEVAILLGNADLVVHCAALLHNKIKDEAGTAEFYETNVLATKRLFGMAQKLEVKKFVFLSSALSVLSHSRFIVDEKTQPIPKSEFAKSKLQAEMEILNLYEEGRTEPIILRLPLVYGSNPPANLRLLERLTTLNLPIPLDAVENKRSYIGMDNLLDLLAYLVDAKITRLDSYPVYFATDGSSLSTRKLVRYIAAAKNSKSVFLKVPKSLLKLGLLLIGKRNMIPSLLYDLEIDDSKIRKLLNWSPKYTPQQLFEIYFKEQQSND</sequence>
<dbReference type="RefSeq" id="WP_311361474.1">
    <property type="nucleotide sequence ID" value="NZ_JAVRIE010000003.1"/>
</dbReference>
<proteinExistence type="predicted"/>
<reference evidence="2 3" key="1">
    <citation type="submission" date="2023-09" db="EMBL/GenBank/DDBJ databases">
        <authorList>
            <person name="Rey-Velasco X."/>
        </authorList>
    </citation>
    <scope>NUCLEOTIDE SEQUENCE [LARGE SCALE GENOMIC DNA]</scope>
    <source>
        <strain evidence="2 3">W409</strain>
    </source>
</reference>